<dbReference type="EMBL" id="SNRW01013460">
    <property type="protein sequence ID" value="KAA6372602.1"/>
    <property type="molecule type" value="Genomic_DNA"/>
</dbReference>
<gene>
    <name evidence="2" type="ORF">EZS28_031873</name>
</gene>
<reference evidence="2 3" key="1">
    <citation type="submission" date="2019-03" db="EMBL/GenBank/DDBJ databases">
        <title>Single cell metagenomics reveals metabolic interactions within the superorganism composed of flagellate Streblomastix strix and complex community of Bacteroidetes bacteria on its surface.</title>
        <authorList>
            <person name="Treitli S.C."/>
            <person name="Kolisko M."/>
            <person name="Husnik F."/>
            <person name="Keeling P."/>
            <person name="Hampl V."/>
        </authorList>
    </citation>
    <scope>NUCLEOTIDE SEQUENCE [LARGE SCALE GENOMIC DNA]</scope>
    <source>
        <strain evidence="2">ST1C</strain>
    </source>
</reference>
<accession>A0A5J4URB9</accession>
<proteinExistence type="predicted"/>
<sequence>MWKLKTNMGIALSLFLAMRDVVQSPKVHPIVKRLILERHNKAKNLTAWNINQLLTYITNSEMTHGRLLMGKAMVLLVAISGARMMELAVIQRKDIEDSGEKITIKTTIKMGEKPRTRKIILKTRN</sequence>
<keyword evidence="1" id="KW-0732">Signal</keyword>
<dbReference type="SUPFAM" id="SSF56349">
    <property type="entry name" value="DNA breaking-rejoining enzymes"/>
    <property type="match status" value="1"/>
</dbReference>
<organism evidence="2 3">
    <name type="scientific">Streblomastix strix</name>
    <dbReference type="NCBI Taxonomy" id="222440"/>
    <lineage>
        <taxon>Eukaryota</taxon>
        <taxon>Metamonada</taxon>
        <taxon>Preaxostyla</taxon>
        <taxon>Oxymonadida</taxon>
        <taxon>Streblomastigidae</taxon>
        <taxon>Streblomastix</taxon>
    </lineage>
</organism>
<evidence type="ECO:0000313" key="3">
    <source>
        <dbReference type="Proteomes" id="UP000324800"/>
    </source>
</evidence>
<feature type="signal peptide" evidence="1">
    <location>
        <begin position="1"/>
        <end position="24"/>
    </location>
</feature>
<name>A0A5J4URB9_9EUKA</name>
<dbReference type="AlphaFoldDB" id="A0A5J4URB9"/>
<dbReference type="Proteomes" id="UP000324800">
    <property type="component" value="Unassembled WGS sequence"/>
</dbReference>
<dbReference type="GO" id="GO:0003677">
    <property type="term" value="F:DNA binding"/>
    <property type="evidence" value="ECO:0007669"/>
    <property type="project" value="InterPro"/>
</dbReference>
<dbReference type="InterPro" id="IPR011010">
    <property type="entry name" value="DNA_brk_join_enz"/>
</dbReference>
<evidence type="ECO:0000313" key="2">
    <source>
        <dbReference type="EMBL" id="KAA6372602.1"/>
    </source>
</evidence>
<feature type="chain" id="PRO_5023824896" description="Tyr recombinase domain-containing protein" evidence="1">
    <location>
        <begin position="25"/>
        <end position="125"/>
    </location>
</feature>
<protein>
    <recommendedName>
        <fullName evidence="4">Tyr recombinase domain-containing protein</fullName>
    </recommendedName>
</protein>
<evidence type="ECO:0008006" key="4">
    <source>
        <dbReference type="Google" id="ProtNLM"/>
    </source>
</evidence>
<evidence type="ECO:0000256" key="1">
    <source>
        <dbReference type="SAM" id="SignalP"/>
    </source>
</evidence>
<comment type="caution">
    <text evidence="2">The sequence shown here is derived from an EMBL/GenBank/DDBJ whole genome shotgun (WGS) entry which is preliminary data.</text>
</comment>